<sequence>MDKLLPTIGILLVVIVVLALALVGWRRRVRRDAPAGGGYPEPETSAAPTVSSEVLYVATTKAGESLERLALPGLSYRGRGTVDVSADGVRLRVAGERPVFIPAGALTGVGAATVTIDRVVERDGLLRLGWTTSGGAAADSYFRVVDPAGRGLLTAAVEDILPGGPTPGSTDDESEV</sequence>
<proteinExistence type="predicted"/>
<accession>A0A853CZF1</accession>
<evidence type="ECO:0000313" key="4">
    <source>
        <dbReference type="Proteomes" id="UP000578352"/>
    </source>
</evidence>
<dbReference type="Proteomes" id="UP000578352">
    <property type="component" value="Unassembled WGS sequence"/>
</dbReference>
<keyword evidence="1" id="KW-0472">Membrane</keyword>
<organism evidence="3 4">
    <name type="scientific">Leifsonia shinshuensis</name>
    <dbReference type="NCBI Taxonomy" id="150026"/>
    <lineage>
        <taxon>Bacteria</taxon>
        <taxon>Bacillati</taxon>
        <taxon>Actinomycetota</taxon>
        <taxon>Actinomycetes</taxon>
        <taxon>Micrococcales</taxon>
        <taxon>Microbacteriaceae</taxon>
        <taxon>Leifsonia</taxon>
    </lineage>
</organism>
<keyword evidence="1" id="KW-1133">Transmembrane helix</keyword>
<name>A0A853CZF1_9MICO</name>
<comment type="caution">
    <text evidence="3">The sequence shown here is derived from an EMBL/GenBank/DDBJ whole genome shotgun (WGS) entry which is preliminary data.</text>
</comment>
<keyword evidence="1" id="KW-0812">Transmembrane</keyword>
<dbReference type="AlphaFoldDB" id="A0A853CZF1"/>
<feature type="transmembrane region" description="Helical" evidence="1">
    <location>
        <begin position="6"/>
        <end position="25"/>
    </location>
</feature>
<evidence type="ECO:0000259" key="2">
    <source>
        <dbReference type="Pfam" id="PF25362"/>
    </source>
</evidence>
<dbReference type="EMBL" id="JACCFL010000001">
    <property type="protein sequence ID" value="NYJ23895.1"/>
    <property type="molecule type" value="Genomic_DNA"/>
</dbReference>
<feature type="domain" description="PH" evidence="2">
    <location>
        <begin position="42"/>
        <end position="149"/>
    </location>
</feature>
<dbReference type="InterPro" id="IPR057446">
    <property type="entry name" value="PH_bac"/>
</dbReference>
<evidence type="ECO:0000313" key="3">
    <source>
        <dbReference type="EMBL" id="NYJ23895.1"/>
    </source>
</evidence>
<gene>
    <name evidence="3" type="ORF">HNR13_002182</name>
</gene>
<dbReference type="Pfam" id="PF25362">
    <property type="entry name" value="bPH_11"/>
    <property type="match status" value="1"/>
</dbReference>
<evidence type="ECO:0000256" key="1">
    <source>
        <dbReference type="SAM" id="Phobius"/>
    </source>
</evidence>
<dbReference type="RefSeq" id="WP_179605766.1">
    <property type="nucleotide sequence ID" value="NZ_BAABEH010000001.1"/>
</dbReference>
<protein>
    <recommendedName>
        <fullName evidence="2">PH domain-containing protein</fullName>
    </recommendedName>
</protein>
<reference evidence="3 4" key="1">
    <citation type="submission" date="2020-07" db="EMBL/GenBank/DDBJ databases">
        <title>Sequencing the genomes of 1000 actinobacteria strains.</title>
        <authorList>
            <person name="Klenk H.-P."/>
        </authorList>
    </citation>
    <scope>NUCLEOTIDE SEQUENCE [LARGE SCALE GENOMIC DNA]</scope>
    <source>
        <strain evidence="3 4">DSM 15165</strain>
    </source>
</reference>